<keyword evidence="2" id="KW-1185">Reference proteome</keyword>
<proteinExistence type="predicted"/>
<evidence type="ECO:0000313" key="1">
    <source>
        <dbReference type="EMBL" id="KAL0117671.1"/>
    </source>
</evidence>
<name>A0AAW2FSE4_9HYME</name>
<accession>A0AAW2FSE4</accession>
<organism evidence="1 2">
    <name type="scientific">Cardiocondyla obscurior</name>
    <dbReference type="NCBI Taxonomy" id="286306"/>
    <lineage>
        <taxon>Eukaryota</taxon>
        <taxon>Metazoa</taxon>
        <taxon>Ecdysozoa</taxon>
        <taxon>Arthropoda</taxon>
        <taxon>Hexapoda</taxon>
        <taxon>Insecta</taxon>
        <taxon>Pterygota</taxon>
        <taxon>Neoptera</taxon>
        <taxon>Endopterygota</taxon>
        <taxon>Hymenoptera</taxon>
        <taxon>Apocrita</taxon>
        <taxon>Aculeata</taxon>
        <taxon>Formicoidea</taxon>
        <taxon>Formicidae</taxon>
        <taxon>Myrmicinae</taxon>
        <taxon>Cardiocondyla</taxon>
    </lineage>
</organism>
<dbReference type="Proteomes" id="UP001430953">
    <property type="component" value="Unassembled WGS sequence"/>
</dbReference>
<evidence type="ECO:0000313" key="2">
    <source>
        <dbReference type="Proteomes" id="UP001430953"/>
    </source>
</evidence>
<comment type="caution">
    <text evidence="1">The sequence shown here is derived from an EMBL/GenBank/DDBJ whole genome shotgun (WGS) entry which is preliminary data.</text>
</comment>
<reference evidence="1 2" key="1">
    <citation type="submission" date="2023-03" db="EMBL/GenBank/DDBJ databases">
        <title>High recombination rates correlate with genetic variation in Cardiocondyla obscurior ants.</title>
        <authorList>
            <person name="Errbii M."/>
        </authorList>
    </citation>
    <scope>NUCLEOTIDE SEQUENCE [LARGE SCALE GENOMIC DNA]</scope>
    <source>
        <strain evidence="1">Alpha-2009</strain>
        <tissue evidence="1">Whole body</tissue>
    </source>
</reference>
<dbReference type="AlphaFoldDB" id="A0AAW2FSE4"/>
<protein>
    <submittedName>
        <fullName evidence="1">Uncharacterized protein</fullName>
    </submittedName>
</protein>
<dbReference type="EMBL" id="JADYXP020000008">
    <property type="protein sequence ID" value="KAL0117671.1"/>
    <property type="molecule type" value="Genomic_DNA"/>
</dbReference>
<sequence length="96" mass="11030">MLGKRSFVVSAISSFGHLPKILRERSLKLYPNNLPSVKIFLVWYVKTLCELLPHKIAVRFVEIFNNLVFGMFACNALVELCHYTTLFANFVLNAPR</sequence>
<gene>
    <name evidence="1" type="ORF">PUN28_008819</name>
</gene>